<sequence length="146" mass="16479">MNNIQIMKTLFFCCTVTIIVIGVLSENEESIEAKYHKARAECQADPETGVTNETLLRSFKSQEISPAVGNHSLCIYKKLDAVNEKGVVNKSVVEEMLQAIVEDKNKLDEAVNECEERSKGTPLEVAIELSKCMWDTWKKYSESDEE</sequence>
<dbReference type="SUPFAM" id="SSF47565">
    <property type="entry name" value="Insect pheromone/odorant-binding proteins"/>
    <property type="match status" value="1"/>
</dbReference>
<protein>
    <submittedName>
        <fullName evidence="2">Uncharacterized protein</fullName>
    </submittedName>
</protein>
<dbReference type="AlphaFoldDB" id="A0A9P0DQL3"/>
<evidence type="ECO:0000256" key="1">
    <source>
        <dbReference type="SAM" id="SignalP"/>
    </source>
</evidence>
<evidence type="ECO:0000313" key="2">
    <source>
        <dbReference type="EMBL" id="CAH1163492.1"/>
    </source>
</evidence>
<feature type="chain" id="PRO_5040419019" evidence="1">
    <location>
        <begin position="26"/>
        <end position="146"/>
    </location>
</feature>
<dbReference type="GO" id="GO:0005549">
    <property type="term" value="F:odorant binding"/>
    <property type="evidence" value="ECO:0007669"/>
    <property type="project" value="InterPro"/>
</dbReference>
<keyword evidence="1" id="KW-0732">Signal</keyword>
<dbReference type="Gene3D" id="1.10.238.20">
    <property type="entry name" value="Pheromone/general odorant binding protein domain"/>
    <property type="match status" value="1"/>
</dbReference>
<accession>A0A9P0DQL3</accession>
<dbReference type="InterPro" id="IPR006170">
    <property type="entry name" value="PBP/GOBP"/>
</dbReference>
<dbReference type="Pfam" id="PF01395">
    <property type="entry name" value="PBP_GOBP"/>
    <property type="match status" value="1"/>
</dbReference>
<dbReference type="Proteomes" id="UP001153737">
    <property type="component" value="Chromosome 4"/>
</dbReference>
<organism evidence="2 3">
    <name type="scientific">Phaedon cochleariae</name>
    <name type="common">Mustard beetle</name>
    <dbReference type="NCBI Taxonomy" id="80249"/>
    <lineage>
        <taxon>Eukaryota</taxon>
        <taxon>Metazoa</taxon>
        <taxon>Ecdysozoa</taxon>
        <taxon>Arthropoda</taxon>
        <taxon>Hexapoda</taxon>
        <taxon>Insecta</taxon>
        <taxon>Pterygota</taxon>
        <taxon>Neoptera</taxon>
        <taxon>Endopterygota</taxon>
        <taxon>Coleoptera</taxon>
        <taxon>Polyphaga</taxon>
        <taxon>Cucujiformia</taxon>
        <taxon>Chrysomeloidea</taxon>
        <taxon>Chrysomelidae</taxon>
        <taxon>Chrysomelinae</taxon>
        <taxon>Chrysomelini</taxon>
        <taxon>Phaedon</taxon>
    </lineage>
</organism>
<dbReference type="CDD" id="cd23992">
    <property type="entry name" value="PBP_GOBP"/>
    <property type="match status" value="1"/>
</dbReference>
<evidence type="ECO:0000313" key="3">
    <source>
        <dbReference type="Proteomes" id="UP001153737"/>
    </source>
</evidence>
<proteinExistence type="predicted"/>
<reference evidence="2" key="1">
    <citation type="submission" date="2022-01" db="EMBL/GenBank/DDBJ databases">
        <authorList>
            <person name="King R."/>
        </authorList>
    </citation>
    <scope>NUCLEOTIDE SEQUENCE</scope>
</reference>
<dbReference type="EMBL" id="OU896710">
    <property type="protein sequence ID" value="CAH1163492.1"/>
    <property type="molecule type" value="Genomic_DNA"/>
</dbReference>
<dbReference type="InterPro" id="IPR036728">
    <property type="entry name" value="PBP_GOBP_sf"/>
</dbReference>
<reference evidence="2" key="2">
    <citation type="submission" date="2022-10" db="EMBL/GenBank/DDBJ databases">
        <authorList>
            <consortium name="ENA_rothamsted_submissions"/>
            <consortium name="culmorum"/>
            <person name="King R."/>
        </authorList>
    </citation>
    <scope>NUCLEOTIDE SEQUENCE</scope>
</reference>
<feature type="signal peptide" evidence="1">
    <location>
        <begin position="1"/>
        <end position="25"/>
    </location>
</feature>
<gene>
    <name evidence="2" type="ORF">PHAECO_LOCUS8841</name>
</gene>
<keyword evidence="3" id="KW-1185">Reference proteome</keyword>
<name>A0A9P0DQL3_PHACE</name>